<protein>
    <submittedName>
        <fullName evidence="1">Uncharacterized protein</fullName>
    </submittedName>
</protein>
<accession>A0ACB7CEU9</accession>
<dbReference type="Proteomes" id="UP000768646">
    <property type="component" value="Unassembled WGS sequence"/>
</dbReference>
<proteinExistence type="predicted"/>
<organism evidence="1 2">
    <name type="scientific">Pneumocystis oryctolagi</name>
    <dbReference type="NCBI Taxonomy" id="42067"/>
    <lineage>
        <taxon>Eukaryota</taxon>
        <taxon>Fungi</taxon>
        <taxon>Dikarya</taxon>
        <taxon>Ascomycota</taxon>
        <taxon>Taphrinomycotina</taxon>
        <taxon>Pneumocystomycetes</taxon>
        <taxon>Pneumocystaceae</taxon>
        <taxon>Pneumocystis</taxon>
    </lineage>
</organism>
<evidence type="ECO:0000313" key="2">
    <source>
        <dbReference type="Proteomes" id="UP000768646"/>
    </source>
</evidence>
<name>A0ACB7CEU9_9ASCO</name>
<dbReference type="EMBL" id="JABTEG010000001">
    <property type="protein sequence ID" value="KAG4306331.1"/>
    <property type="molecule type" value="Genomic_DNA"/>
</dbReference>
<keyword evidence="2" id="KW-1185">Reference proteome</keyword>
<sequence>MLNLNIGRNIWKEIGIFKYAFMSASQTRYMATLREIEGRLKSIRNIEKITKTMKTVASTKLTHSQKAMEKAKVYCVSHEELFVHSKTKALENSKTLYVVCSSDKGLCGGVHSQVTRMTRRLIEKDPKGQIIVLGDKAKMQLSRYIPQNIAMSFSQVGKNIPKFSDAQAIAHEILLSKIEFDKIDIIYNHLKSSVSYVPVIKTVYSEHVFKNSENINIYEIEDNILSNLKEFSLATSIFSSLVESHACEISARRNAMDSASKNALEMIKKFQISYNRQRQIIITTELIDIITDFLRLSRAQLDDSIVFHLNSLSVPKSFTPESIKMRSVHSNASLQPNTEACVTFIQKLFSVWNTRSSLLMYCEAIADETNVPTSSYLQNSSSINQTQSQKTDNNIIKRLIDQEKQIESVVRDHSWKQILKRCGFIQLNKTHEEAMQEWTKMQQKAQTYPFLDSEDQEKHK</sequence>
<reference evidence="1 2" key="1">
    <citation type="journal article" date="2021" name="Commun. Biol.">
        <title>Genomic insights into the host specific adaptation of the Pneumocystis genus.</title>
        <authorList>
            <person name="Cisse O.H."/>
            <person name="Ma L."/>
            <person name="Dekker J.P."/>
            <person name="Khil P.P."/>
            <person name="Youn J.-H."/>
            <person name="Brenchley J.M."/>
            <person name="Blair R."/>
            <person name="Pahar B."/>
            <person name="Chabe M."/>
            <person name="Van Rompay K.K.A."/>
            <person name="Keesler R."/>
            <person name="Sukura A."/>
            <person name="Hirsch V."/>
            <person name="Kutty G."/>
            <person name="Liu Y."/>
            <person name="Peng L."/>
            <person name="Chen J."/>
            <person name="Song J."/>
            <person name="Weissenbacher-Lang C."/>
            <person name="Xu J."/>
            <person name="Upham N.S."/>
            <person name="Stajich J.E."/>
            <person name="Cuomo C.A."/>
            <person name="Cushion M.T."/>
            <person name="Kovacs J.A."/>
        </authorList>
    </citation>
    <scope>NUCLEOTIDE SEQUENCE [LARGE SCALE GENOMIC DNA]</scope>
    <source>
        <strain evidence="1 2">RABM</strain>
    </source>
</reference>
<comment type="caution">
    <text evidence="1">The sequence shown here is derived from an EMBL/GenBank/DDBJ whole genome shotgun (WGS) entry which is preliminary data.</text>
</comment>
<gene>
    <name evidence="1" type="ORF">PORY_000319</name>
</gene>
<evidence type="ECO:0000313" key="1">
    <source>
        <dbReference type="EMBL" id="KAG4306331.1"/>
    </source>
</evidence>